<keyword evidence="5" id="KW-1185">Reference proteome</keyword>
<dbReference type="RefSeq" id="XP_004336571.1">
    <property type="nucleotide sequence ID" value="XM_004336523.1"/>
</dbReference>
<dbReference type="FunFam" id="3.30.420.10:FF:000032">
    <property type="entry name" value="Retrovirus-related Pol polyprotein from transposon 297-like Protein"/>
    <property type="match status" value="1"/>
</dbReference>
<dbReference type="GO" id="GO:0003676">
    <property type="term" value="F:nucleic acid binding"/>
    <property type="evidence" value="ECO:0007669"/>
    <property type="project" value="InterPro"/>
</dbReference>
<dbReference type="Gene3D" id="1.10.340.70">
    <property type="match status" value="1"/>
</dbReference>
<proteinExistence type="predicted"/>
<dbReference type="GO" id="GO:0015074">
    <property type="term" value="P:DNA integration"/>
    <property type="evidence" value="ECO:0007669"/>
    <property type="project" value="InterPro"/>
</dbReference>
<dbReference type="KEGG" id="acan:ACA1_077890"/>
<dbReference type="Proteomes" id="UP000011083">
    <property type="component" value="Unassembled WGS sequence"/>
</dbReference>
<keyword evidence="2" id="KW-0472">Membrane</keyword>
<accession>L8GPK1</accession>
<dbReference type="FunFam" id="1.10.340.70:FF:000001">
    <property type="entry name" value="Retrovirus-related Pol polyprotein from transposon gypsy-like Protein"/>
    <property type="match status" value="1"/>
</dbReference>
<feature type="compositionally biased region" description="Basic and acidic residues" evidence="1">
    <location>
        <begin position="7"/>
        <end position="17"/>
    </location>
</feature>
<dbReference type="GeneID" id="14915167"/>
<dbReference type="PANTHER" id="PTHR37984:SF5">
    <property type="entry name" value="PROTEIN NYNRIN-LIKE"/>
    <property type="match status" value="1"/>
</dbReference>
<dbReference type="OMA" id="PERHKSE"/>
<organism evidence="4 5">
    <name type="scientific">Acanthamoeba castellanii (strain ATCC 30010 / Neff)</name>
    <dbReference type="NCBI Taxonomy" id="1257118"/>
    <lineage>
        <taxon>Eukaryota</taxon>
        <taxon>Amoebozoa</taxon>
        <taxon>Discosea</taxon>
        <taxon>Longamoebia</taxon>
        <taxon>Centramoebida</taxon>
        <taxon>Acanthamoebidae</taxon>
        <taxon>Acanthamoeba</taxon>
    </lineage>
</organism>
<keyword evidence="2" id="KW-1133">Transmembrane helix</keyword>
<evidence type="ECO:0000259" key="3">
    <source>
        <dbReference type="PROSITE" id="PS50994"/>
    </source>
</evidence>
<feature type="region of interest" description="Disordered" evidence="1">
    <location>
        <begin position="1"/>
        <end position="24"/>
    </location>
</feature>
<evidence type="ECO:0000256" key="1">
    <source>
        <dbReference type="SAM" id="MobiDB-lite"/>
    </source>
</evidence>
<dbReference type="InterPro" id="IPR036397">
    <property type="entry name" value="RNaseH_sf"/>
</dbReference>
<evidence type="ECO:0000313" key="4">
    <source>
        <dbReference type="EMBL" id="ELR14558.1"/>
    </source>
</evidence>
<dbReference type="VEuPathDB" id="AmoebaDB:ACA1_077890"/>
<dbReference type="STRING" id="1257118.L8GPK1"/>
<dbReference type="EMBL" id="KB008051">
    <property type="protein sequence ID" value="ELR14558.1"/>
    <property type="molecule type" value="Genomic_DNA"/>
</dbReference>
<gene>
    <name evidence="4" type="ORF">ACA1_077890</name>
</gene>
<sequence>MEQESPMTKEEVKHKELSISNVRQAQRKDPELQLLINYLEQLELPDDPKLSQRIVLEARQMGLDGDGILHHFWWMQRGDRRTNTRCQLVVPAALVETVMAATHDDLLAGHFREKRTIKQARQHYWWRGMFSQIKRWVATCLTCQQCNNPKGQTPGLLQSIPAASQPFQQLRVDLIGPLPQSRRGNKHILVFVDYLTKWPEAYALPDATAEAMAHVYVKQVICRHGAPEALLSNHGKQFLSEVVRHVNEYLQVHKVNTTPYHPQTDSLVERFNGTLESLLTKFRNNHQDNWDDLLPYALSAYRTSVHEATGDTPFYLLYGRDPYLPVDITSRAVKSGSATTPERHKSELVDRLRDAYAYARANQERAQQSDQRAFDHHWEQSHYYAGDKVWLRAAHLPRGKTAKLARMWKGPYRVGEVRGQLVLALQHVNNPRDQQVVSVRRVKPCQLDESLADFTQRLRNQQAEEPDDGEDIEVEAILNDRPRGEVLGWATTRESTVPYPFCSLFALFLLLFLLV</sequence>
<dbReference type="Gene3D" id="3.30.420.10">
    <property type="entry name" value="Ribonuclease H-like superfamily/Ribonuclease H"/>
    <property type="match status" value="1"/>
</dbReference>
<dbReference type="SUPFAM" id="SSF53098">
    <property type="entry name" value="Ribonuclease H-like"/>
    <property type="match status" value="1"/>
</dbReference>
<feature type="transmembrane region" description="Helical" evidence="2">
    <location>
        <begin position="497"/>
        <end position="514"/>
    </location>
</feature>
<dbReference type="Pfam" id="PF00665">
    <property type="entry name" value="rve"/>
    <property type="match status" value="1"/>
</dbReference>
<dbReference type="PANTHER" id="PTHR37984">
    <property type="entry name" value="PROTEIN CBG26694"/>
    <property type="match status" value="1"/>
</dbReference>
<dbReference type="InterPro" id="IPR050951">
    <property type="entry name" value="Retrovirus_Pol_polyprotein"/>
</dbReference>
<dbReference type="OrthoDB" id="16365at2759"/>
<keyword evidence="2" id="KW-0812">Transmembrane</keyword>
<name>L8GPK1_ACACF</name>
<reference evidence="4 5" key="1">
    <citation type="journal article" date="2013" name="Genome Biol.">
        <title>Genome of Acanthamoeba castellanii highlights extensive lateral gene transfer and early evolution of tyrosine kinase signaling.</title>
        <authorList>
            <person name="Clarke M."/>
            <person name="Lohan A.J."/>
            <person name="Liu B."/>
            <person name="Lagkouvardos I."/>
            <person name="Roy S."/>
            <person name="Zafar N."/>
            <person name="Bertelli C."/>
            <person name="Schilde C."/>
            <person name="Kianianmomeni A."/>
            <person name="Burglin T.R."/>
            <person name="Frech C."/>
            <person name="Turcotte B."/>
            <person name="Kopec K.O."/>
            <person name="Synnott J.M."/>
            <person name="Choo C."/>
            <person name="Paponov I."/>
            <person name="Finkler A."/>
            <person name="Soon Heng Tan C."/>
            <person name="Hutchins A.P."/>
            <person name="Weinmeier T."/>
            <person name="Rattei T."/>
            <person name="Chu J.S."/>
            <person name="Gimenez G."/>
            <person name="Irimia M."/>
            <person name="Rigden D.J."/>
            <person name="Fitzpatrick D.A."/>
            <person name="Lorenzo-Morales J."/>
            <person name="Bateman A."/>
            <person name="Chiu C.H."/>
            <person name="Tang P."/>
            <person name="Hegemann P."/>
            <person name="Fromm H."/>
            <person name="Raoult D."/>
            <person name="Greub G."/>
            <person name="Miranda-Saavedra D."/>
            <person name="Chen N."/>
            <person name="Nash P."/>
            <person name="Ginger M.L."/>
            <person name="Horn M."/>
            <person name="Schaap P."/>
            <person name="Caler L."/>
            <person name="Loftus B."/>
        </authorList>
    </citation>
    <scope>NUCLEOTIDE SEQUENCE [LARGE SCALE GENOMIC DNA]</scope>
    <source>
        <strain evidence="4 5">Neff</strain>
    </source>
</reference>
<evidence type="ECO:0000313" key="5">
    <source>
        <dbReference type="Proteomes" id="UP000011083"/>
    </source>
</evidence>
<dbReference type="Pfam" id="PF17921">
    <property type="entry name" value="Integrase_H2C2"/>
    <property type="match status" value="1"/>
</dbReference>
<dbReference type="InterPro" id="IPR001584">
    <property type="entry name" value="Integrase_cat-core"/>
</dbReference>
<evidence type="ECO:0000256" key="2">
    <source>
        <dbReference type="SAM" id="Phobius"/>
    </source>
</evidence>
<feature type="domain" description="Integrase catalytic" evidence="3">
    <location>
        <begin position="162"/>
        <end position="321"/>
    </location>
</feature>
<protein>
    <submittedName>
        <fullName evidence="4">GapPol polyprotein</fullName>
    </submittedName>
</protein>
<dbReference type="PROSITE" id="PS50994">
    <property type="entry name" value="INTEGRASE"/>
    <property type="match status" value="1"/>
</dbReference>
<dbReference type="AlphaFoldDB" id="L8GPK1"/>
<dbReference type="InterPro" id="IPR012337">
    <property type="entry name" value="RNaseH-like_sf"/>
</dbReference>
<dbReference type="InterPro" id="IPR041588">
    <property type="entry name" value="Integrase_H2C2"/>
</dbReference>